<evidence type="ECO:0000313" key="2">
    <source>
        <dbReference type="Proteomes" id="UP001139981"/>
    </source>
</evidence>
<sequence>MLLQYVATFVLLVDLACAQVEMREPPPRRSKFSKFYISTDDVDYNMKSPLGGKNRYPCRKSSSGPSQGTLVAGQDLKVFFDGMASRQGGDCQFAVSYDNGTSFAVVWDKLGNCFLDTVNGGYQVPIPDKLPAAKDVIFAWTWIPAVGERPFFMNCADVRVENYGKQEPYTGRELLVVNVPGKPTLAAKRFESNDTLPALLEGRPLITVGQPAQTVEPPNSSGSGKTGDEADADADDGDANSDGDTSGVVILYLSESTSTTTNVVYVSEYITEEDTDVNGKYSYGKGIETKGAPSVVLGPYVKPLFGTNVGLTIAPAETPETTDGLPVLMTFTNDWASKPSGSAKWLGKDEANYIPPSLPAPRTTPTSATMDLWPASEHSKSQLVSDTAYPAGTPLFATPHPVPGNPSALGSLASEFSLGPADLAGLIPSNSITTNRPDFRSVTDQAIATNHVHLSQAGAQHPKTLFSTVTKNGKPMLQVVVSMDKHAIPESLTIAYSAPS</sequence>
<dbReference type="Proteomes" id="UP001139981">
    <property type="component" value="Unassembled WGS sequence"/>
</dbReference>
<name>A0ACC1M279_9FUNG</name>
<dbReference type="EMBL" id="JANBVB010000903">
    <property type="protein sequence ID" value="KAJ2891769.1"/>
    <property type="molecule type" value="Genomic_DNA"/>
</dbReference>
<proteinExistence type="predicted"/>
<gene>
    <name evidence="1" type="ORF">IWW38_003484</name>
</gene>
<organism evidence="1 2">
    <name type="scientific">Coemansia aciculifera</name>
    <dbReference type="NCBI Taxonomy" id="417176"/>
    <lineage>
        <taxon>Eukaryota</taxon>
        <taxon>Fungi</taxon>
        <taxon>Fungi incertae sedis</taxon>
        <taxon>Zoopagomycota</taxon>
        <taxon>Kickxellomycotina</taxon>
        <taxon>Kickxellomycetes</taxon>
        <taxon>Kickxellales</taxon>
        <taxon>Kickxellaceae</taxon>
        <taxon>Coemansia</taxon>
    </lineage>
</organism>
<keyword evidence="2" id="KW-1185">Reference proteome</keyword>
<accession>A0ACC1M279</accession>
<reference evidence="1" key="1">
    <citation type="submission" date="2022-07" db="EMBL/GenBank/DDBJ databases">
        <title>Phylogenomic reconstructions and comparative analyses of Kickxellomycotina fungi.</title>
        <authorList>
            <person name="Reynolds N.K."/>
            <person name="Stajich J.E."/>
            <person name="Barry K."/>
            <person name="Grigoriev I.V."/>
            <person name="Crous P."/>
            <person name="Smith M.E."/>
        </authorList>
    </citation>
    <scope>NUCLEOTIDE SEQUENCE</scope>
    <source>
        <strain evidence="1">CBS 190363</strain>
    </source>
</reference>
<protein>
    <submittedName>
        <fullName evidence="1">Uncharacterized protein</fullName>
    </submittedName>
</protein>
<evidence type="ECO:0000313" key="1">
    <source>
        <dbReference type="EMBL" id="KAJ2891769.1"/>
    </source>
</evidence>
<comment type="caution">
    <text evidence="1">The sequence shown here is derived from an EMBL/GenBank/DDBJ whole genome shotgun (WGS) entry which is preliminary data.</text>
</comment>